<dbReference type="Proteomes" id="UP000319818">
    <property type="component" value="Unassembled WGS sequence"/>
</dbReference>
<accession>A0A543FXX0</accession>
<gene>
    <name evidence="1" type="ORF">FB388_5937</name>
</gene>
<organism evidence="1 2">
    <name type="scientific">Pseudonocardia cypriaca</name>
    <dbReference type="NCBI Taxonomy" id="882449"/>
    <lineage>
        <taxon>Bacteria</taxon>
        <taxon>Bacillati</taxon>
        <taxon>Actinomycetota</taxon>
        <taxon>Actinomycetes</taxon>
        <taxon>Pseudonocardiales</taxon>
        <taxon>Pseudonocardiaceae</taxon>
        <taxon>Pseudonocardia</taxon>
    </lineage>
</organism>
<proteinExistence type="predicted"/>
<dbReference type="EMBL" id="VFPH01000002">
    <property type="protein sequence ID" value="TQM38693.1"/>
    <property type="molecule type" value="Genomic_DNA"/>
</dbReference>
<comment type="caution">
    <text evidence="1">The sequence shown here is derived from an EMBL/GenBank/DDBJ whole genome shotgun (WGS) entry which is preliminary data.</text>
</comment>
<evidence type="ECO:0000313" key="1">
    <source>
        <dbReference type="EMBL" id="TQM38693.1"/>
    </source>
</evidence>
<protein>
    <submittedName>
        <fullName evidence="1">Uncharacterized protein</fullName>
    </submittedName>
</protein>
<evidence type="ECO:0000313" key="2">
    <source>
        <dbReference type="Proteomes" id="UP000319818"/>
    </source>
</evidence>
<dbReference type="AlphaFoldDB" id="A0A543FXX0"/>
<sequence>MVPRAERGRLVGLPAKRPRTMRGATEGLVEVGLDDAWRH</sequence>
<name>A0A543FXX0_9PSEU</name>
<keyword evidence="2" id="KW-1185">Reference proteome</keyword>
<reference evidence="1 2" key="1">
    <citation type="submission" date="2019-06" db="EMBL/GenBank/DDBJ databases">
        <title>Sequencing the genomes of 1000 actinobacteria strains.</title>
        <authorList>
            <person name="Klenk H.-P."/>
        </authorList>
    </citation>
    <scope>NUCLEOTIDE SEQUENCE [LARGE SCALE GENOMIC DNA]</scope>
    <source>
        <strain evidence="1 2">DSM 45511</strain>
    </source>
</reference>